<protein>
    <recommendedName>
        <fullName evidence="4">Glycosyltransferase RgtA/B/C/D-like domain-containing protein</fullName>
    </recommendedName>
</protein>
<feature type="transmembrane region" description="Helical" evidence="1">
    <location>
        <begin position="276"/>
        <end position="297"/>
    </location>
</feature>
<gene>
    <name evidence="2" type="ORF">QE383_002620</name>
</gene>
<evidence type="ECO:0000256" key="1">
    <source>
        <dbReference type="SAM" id="Phobius"/>
    </source>
</evidence>
<dbReference type="RefSeq" id="WP_306993693.1">
    <property type="nucleotide sequence ID" value="NZ_JAUTBB010000001.1"/>
</dbReference>
<dbReference type="EMBL" id="JAUTBB010000001">
    <property type="protein sequence ID" value="MDQ1120312.1"/>
    <property type="molecule type" value="Genomic_DNA"/>
</dbReference>
<evidence type="ECO:0000313" key="3">
    <source>
        <dbReference type="Proteomes" id="UP001234354"/>
    </source>
</evidence>
<feature type="transmembrane region" description="Helical" evidence="1">
    <location>
        <begin position="149"/>
        <end position="178"/>
    </location>
</feature>
<feature type="transmembrane region" description="Helical" evidence="1">
    <location>
        <begin position="334"/>
        <end position="351"/>
    </location>
</feature>
<feature type="transmembrane region" description="Helical" evidence="1">
    <location>
        <begin position="212"/>
        <end position="231"/>
    </location>
</feature>
<reference evidence="2" key="1">
    <citation type="submission" date="2023-07" db="EMBL/GenBank/DDBJ databases">
        <title>Functional and genomic diversity of the sorghum phyllosphere microbiome.</title>
        <authorList>
            <person name="Shade A."/>
        </authorList>
    </citation>
    <scope>NUCLEOTIDE SEQUENCE</scope>
    <source>
        <strain evidence="2">SORGH_AS_0908</strain>
    </source>
</reference>
<feature type="transmembrane region" description="Helical" evidence="1">
    <location>
        <begin position="20"/>
        <end position="40"/>
    </location>
</feature>
<comment type="caution">
    <text evidence="2">The sequence shown here is derived from an EMBL/GenBank/DDBJ whole genome shotgun (WGS) entry which is preliminary data.</text>
</comment>
<dbReference type="Proteomes" id="UP001234354">
    <property type="component" value="Unassembled WGS sequence"/>
</dbReference>
<keyword evidence="1" id="KW-0472">Membrane</keyword>
<feature type="transmembrane region" description="Helical" evidence="1">
    <location>
        <begin position="121"/>
        <end position="137"/>
    </location>
</feature>
<name>A0AAW8GER3_9GAMM</name>
<feature type="transmembrane region" description="Helical" evidence="1">
    <location>
        <begin position="184"/>
        <end position="200"/>
    </location>
</feature>
<proteinExistence type="predicted"/>
<sequence>MQSNLDLFTRPVDVPPLPRVLLQAVLTAFALSALVFAANWRYGYNMGDEGWAWHLSQLVLDGTLPVRDHFSYDPGRYLWVAAWFKAAGADGIFWWRAAGAAFGALGLACACGSMHWARLPLAARILFTLLLAMALAYPRHKVYEQSWSLIATAALFVALLRAGTKSWFCLGLVTGVAAILGRNSGLYCCLAAFAGLALHAQRYGLRSSRRGGLAFCAGVLAGYFPMLLWFVRDRVFANAMIASVRFTSDWQIPLPIPFPWRVRQMLGSVADVQTVATSWLSLATFLVYTFGLVELLCQRRRYITSEPALLLRAAALFVGIPYLHQGFYRADFGHIAQGILPAFIYLATWLRGGRHSRLAWGAAAIWTLMCICAWLPNVPCVNAWNANRHVPGSMVKQELGGARLVVDVNQARLIDQFAQAMHECAVGHEQALAMPYYPGMLPLVRRASPLWDLYFLYPRDMLFQRQQIARLQAARVKVILVHTEAAIDQRSDLRIGSTNPLLLEFIQERFKLRSILADGGRLYVRDCPP</sequence>
<evidence type="ECO:0008006" key="4">
    <source>
        <dbReference type="Google" id="ProtNLM"/>
    </source>
</evidence>
<feature type="transmembrane region" description="Helical" evidence="1">
    <location>
        <begin position="309"/>
        <end position="328"/>
    </location>
</feature>
<organism evidence="2 3">
    <name type="scientific">Pseudoxanthomonas winnipegensis</name>
    <dbReference type="NCBI Taxonomy" id="2480810"/>
    <lineage>
        <taxon>Bacteria</taxon>
        <taxon>Pseudomonadati</taxon>
        <taxon>Pseudomonadota</taxon>
        <taxon>Gammaproteobacteria</taxon>
        <taxon>Lysobacterales</taxon>
        <taxon>Lysobacteraceae</taxon>
        <taxon>Pseudoxanthomonas</taxon>
    </lineage>
</organism>
<evidence type="ECO:0000313" key="2">
    <source>
        <dbReference type="EMBL" id="MDQ1120312.1"/>
    </source>
</evidence>
<accession>A0AAW8GER3</accession>
<dbReference type="AlphaFoldDB" id="A0AAW8GER3"/>
<keyword evidence="1" id="KW-1133">Transmembrane helix</keyword>
<keyword evidence="1" id="KW-0812">Transmembrane</keyword>
<feature type="transmembrane region" description="Helical" evidence="1">
    <location>
        <begin position="358"/>
        <end position="376"/>
    </location>
</feature>
<feature type="transmembrane region" description="Helical" evidence="1">
    <location>
        <begin position="93"/>
        <end position="115"/>
    </location>
</feature>